<organism evidence="1 2">
    <name type="scientific">Ulvibacter antarcticus</name>
    <dbReference type="NCBI Taxonomy" id="442714"/>
    <lineage>
        <taxon>Bacteria</taxon>
        <taxon>Pseudomonadati</taxon>
        <taxon>Bacteroidota</taxon>
        <taxon>Flavobacteriia</taxon>
        <taxon>Flavobacteriales</taxon>
        <taxon>Flavobacteriaceae</taxon>
        <taxon>Ulvibacter</taxon>
    </lineage>
</organism>
<gene>
    <name evidence="1" type="ORF">BXY75_1674</name>
</gene>
<dbReference type="AlphaFoldDB" id="A0A3L9YW97"/>
<reference evidence="1 2" key="1">
    <citation type="submission" date="2018-10" db="EMBL/GenBank/DDBJ databases">
        <title>Genomic Encyclopedia of Archaeal and Bacterial Type Strains, Phase II (KMG-II): from individual species to whole genera.</title>
        <authorList>
            <person name="Goeker M."/>
        </authorList>
    </citation>
    <scope>NUCLEOTIDE SEQUENCE [LARGE SCALE GENOMIC DNA]</scope>
    <source>
        <strain evidence="1 2">DSM 23424</strain>
    </source>
</reference>
<accession>A0A3L9YW97</accession>
<comment type="caution">
    <text evidence="1">The sequence shown here is derived from an EMBL/GenBank/DDBJ whole genome shotgun (WGS) entry which is preliminary data.</text>
</comment>
<protein>
    <submittedName>
        <fullName evidence="1">Uncharacterized protein</fullName>
    </submittedName>
</protein>
<dbReference type="RefSeq" id="WP_121907221.1">
    <property type="nucleotide sequence ID" value="NZ_REFC01000012.1"/>
</dbReference>
<sequence length="121" mass="13183">MKYLSFFIVLSLAVIWGCGDPVEIDCSDCKESITGYEIVVVESTYDNAPSKQLVANCPAGKKVLSAGWSVLDGTDAILSGRATYSEPSFDGQSWMVNAINTDTSFSPEWKLRIRCVCADVE</sequence>
<keyword evidence="2" id="KW-1185">Reference proteome</keyword>
<dbReference type="EMBL" id="REFC01000012">
    <property type="protein sequence ID" value="RMA64793.1"/>
    <property type="molecule type" value="Genomic_DNA"/>
</dbReference>
<dbReference type="Proteomes" id="UP000271339">
    <property type="component" value="Unassembled WGS sequence"/>
</dbReference>
<proteinExistence type="predicted"/>
<dbReference type="OrthoDB" id="3538584at2"/>
<evidence type="ECO:0000313" key="2">
    <source>
        <dbReference type="Proteomes" id="UP000271339"/>
    </source>
</evidence>
<evidence type="ECO:0000313" key="1">
    <source>
        <dbReference type="EMBL" id="RMA64793.1"/>
    </source>
</evidence>
<name>A0A3L9YW97_9FLAO</name>